<feature type="non-terminal residue" evidence="3">
    <location>
        <position position="1"/>
    </location>
</feature>
<accession>A0ABM1LDE6</accession>
<dbReference type="Proteomes" id="UP000694871">
    <property type="component" value="Unplaced"/>
</dbReference>
<feature type="region of interest" description="Disordered" evidence="1">
    <location>
        <begin position="114"/>
        <end position="134"/>
    </location>
</feature>
<evidence type="ECO:0000313" key="2">
    <source>
        <dbReference type="Proteomes" id="UP000694871"/>
    </source>
</evidence>
<feature type="non-terminal residue" evidence="3">
    <location>
        <position position="173"/>
    </location>
</feature>
<feature type="compositionally biased region" description="Basic and acidic residues" evidence="1">
    <location>
        <begin position="80"/>
        <end position="92"/>
    </location>
</feature>
<dbReference type="GeneID" id="107125020"/>
<dbReference type="RefSeq" id="XP_015283983.1">
    <property type="nucleotide sequence ID" value="XM_015428497.1"/>
</dbReference>
<keyword evidence="2" id="KW-1185">Reference proteome</keyword>
<evidence type="ECO:0000256" key="1">
    <source>
        <dbReference type="SAM" id="MobiDB-lite"/>
    </source>
</evidence>
<sequence length="173" mass="18183">FVELNRSAFLEPESLPKPKKSPFVSQKLTGLVGEIVCGGPLPALTCHVPVCSFNEQNKYTGESAAVDLASGSQKASADVSEARAGGDEMDLEPRQVHPPLLALPLQPAPLPPVAVSAFQPLPQPPAPPPPKPQPAYCDADIAEVVEGLVRDVLEAECREVSTAGAAYVRSAIR</sequence>
<feature type="region of interest" description="Disordered" evidence="1">
    <location>
        <begin position="67"/>
        <end position="92"/>
    </location>
</feature>
<reference evidence="3" key="1">
    <citation type="submission" date="2025-08" db="UniProtKB">
        <authorList>
            <consortium name="RefSeq"/>
        </authorList>
    </citation>
    <scope>IDENTIFICATION</scope>
</reference>
<name>A0ABM1LDE6_GEKJA</name>
<feature type="compositionally biased region" description="Pro residues" evidence="1">
    <location>
        <begin position="121"/>
        <end position="133"/>
    </location>
</feature>
<gene>
    <name evidence="3" type="primary">LOC107125020</name>
</gene>
<proteinExistence type="predicted"/>
<organism evidence="2 3">
    <name type="scientific">Gekko japonicus</name>
    <name type="common">Schlegel's Japanese gecko</name>
    <dbReference type="NCBI Taxonomy" id="146911"/>
    <lineage>
        <taxon>Eukaryota</taxon>
        <taxon>Metazoa</taxon>
        <taxon>Chordata</taxon>
        <taxon>Craniata</taxon>
        <taxon>Vertebrata</taxon>
        <taxon>Euteleostomi</taxon>
        <taxon>Lepidosauria</taxon>
        <taxon>Squamata</taxon>
        <taxon>Bifurcata</taxon>
        <taxon>Gekkota</taxon>
        <taxon>Gekkonidae</taxon>
        <taxon>Gekkoninae</taxon>
        <taxon>Gekko</taxon>
    </lineage>
</organism>
<evidence type="ECO:0000313" key="3">
    <source>
        <dbReference type="RefSeq" id="XP_015283983.1"/>
    </source>
</evidence>
<protein>
    <submittedName>
        <fullName evidence="3">Germinal-center associated nuclear protein-like</fullName>
    </submittedName>
</protein>